<name>A0A9W9IGI4_9EURO</name>
<proteinExistence type="predicted"/>
<reference evidence="1" key="2">
    <citation type="journal article" date="2023" name="IMA Fungus">
        <title>Comparative genomic study of the Penicillium genus elucidates a diverse pangenome and 15 lateral gene transfer events.</title>
        <authorList>
            <person name="Petersen C."/>
            <person name="Sorensen T."/>
            <person name="Nielsen M.R."/>
            <person name="Sondergaard T.E."/>
            <person name="Sorensen J.L."/>
            <person name="Fitzpatrick D.A."/>
            <person name="Frisvad J.C."/>
            <person name="Nielsen K.L."/>
        </authorList>
    </citation>
    <scope>NUCLEOTIDE SEQUENCE</scope>
    <source>
        <strain evidence="1">IBT 26290</strain>
    </source>
</reference>
<comment type="caution">
    <text evidence="1">The sequence shown here is derived from an EMBL/GenBank/DDBJ whole genome shotgun (WGS) entry which is preliminary data.</text>
</comment>
<accession>A0A9W9IGI4</accession>
<dbReference type="GeneID" id="81423195"/>
<dbReference type="AlphaFoldDB" id="A0A9W9IGI4"/>
<protein>
    <submittedName>
        <fullName evidence="1">Uncharacterized protein</fullName>
    </submittedName>
</protein>
<organism evidence="1 2">
    <name type="scientific">Penicillium canariense</name>
    <dbReference type="NCBI Taxonomy" id="189055"/>
    <lineage>
        <taxon>Eukaryota</taxon>
        <taxon>Fungi</taxon>
        <taxon>Dikarya</taxon>
        <taxon>Ascomycota</taxon>
        <taxon>Pezizomycotina</taxon>
        <taxon>Eurotiomycetes</taxon>
        <taxon>Eurotiomycetidae</taxon>
        <taxon>Eurotiales</taxon>
        <taxon>Aspergillaceae</taxon>
        <taxon>Penicillium</taxon>
    </lineage>
</organism>
<keyword evidence="2" id="KW-1185">Reference proteome</keyword>
<dbReference type="RefSeq" id="XP_056547625.1">
    <property type="nucleotide sequence ID" value="XM_056684019.1"/>
</dbReference>
<evidence type="ECO:0000313" key="2">
    <source>
        <dbReference type="Proteomes" id="UP001149163"/>
    </source>
</evidence>
<reference evidence="1" key="1">
    <citation type="submission" date="2022-11" db="EMBL/GenBank/DDBJ databases">
        <authorList>
            <person name="Petersen C."/>
        </authorList>
    </citation>
    <scope>NUCLEOTIDE SEQUENCE</scope>
    <source>
        <strain evidence="1">IBT 26290</strain>
    </source>
</reference>
<dbReference type="OrthoDB" id="4305680at2759"/>
<dbReference type="Proteomes" id="UP001149163">
    <property type="component" value="Unassembled WGS sequence"/>
</dbReference>
<evidence type="ECO:0000313" key="1">
    <source>
        <dbReference type="EMBL" id="KAJ5176017.1"/>
    </source>
</evidence>
<dbReference type="EMBL" id="JAPQKN010000001">
    <property type="protein sequence ID" value="KAJ5176017.1"/>
    <property type="molecule type" value="Genomic_DNA"/>
</dbReference>
<gene>
    <name evidence="1" type="ORF">N7482_001894</name>
</gene>
<sequence length="113" mass="13213">MAKIAQIAWLNARPDEWLQGQYLDHQDNPGFLGRIFRQDRDGNVQEGDENLAIQIYSKTPTQPGDFEKFHHFAKLCTFMEIYSYNPTDAFACVRHQRREITPHGRLHTVTHQS</sequence>